<dbReference type="HOGENOM" id="CLU_1073853_0_0_1"/>
<feature type="transmembrane region" description="Helical" evidence="1">
    <location>
        <begin position="91"/>
        <end position="109"/>
    </location>
</feature>
<reference evidence="2 3" key="1">
    <citation type="submission" date="2014-04" db="EMBL/GenBank/DDBJ databases">
        <authorList>
            <consortium name="DOE Joint Genome Institute"/>
            <person name="Kuo A."/>
            <person name="Gay G."/>
            <person name="Dore J."/>
            <person name="Kohler A."/>
            <person name="Nagy L.G."/>
            <person name="Floudas D."/>
            <person name="Copeland A."/>
            <person name="Barry K.W."/>
            <person name="Cichocki N."/>
            <person name="Veneault-Fourrey C."/>
            <person name="LaButti K."/>
            <person name="Lindquist E.A."/>
            <person name="Lipzen A."/>
            <person name="Lundell T."/>
            <person name="Morin E."/>
            <person name="Murat C."/>
            <person name="Sun H."/>
            <person name="Tunlid A."/>
            <person name="Henrissat B."/>
            <person name="Grigoriev I.V."/>
            <person name="Hibbett D.S."/>
            <person name="Martin F."/>
            <person name="Nordberg H.P."/>
            <person name="Cantor M.N."/>
            <person name="Hua S.X."/>
        </authorList>
    </citation>
    <scope>NUCLEOTIDE SEQUENCE [LARGE SCALE GENOMIC DNA]</scope>
    <source>
        <strain evidence="3">h7</strain>
    </source>
</reference>
<gene>
    <name evidence="2" type="ORF">M413DRAFT_29855</name>
</gene>
<reference evidence="3" key="2">
    <citation type="submission" date="2015-01" db="EMBL/GenBank/DDBJ databases">
        <title>Evolutionary Origins and Diversification of the Mycorrhizal Mutualists.</title>
        <authorList>
            <consortium name="DOE Joint Genome Institute"/>
            <consortium name="Mycorrhizal Genomics Consortium"/>
            <person name="Kohler A."/>
            <person name="Kuo A."/>
            <person name="Nagy L.G."/>
            <person name="Floudas D."/>
            <person name="Copeland A."/>
            <person name="Barry K.W."/>
            <person name="Cichocki N."/>
            <person name="Veneault-Fourrey C."/>
            <person name="LaButti K."/>
            <person name="Lindquist E.A."/>
            <person name="Lipzen A."/>
            <person name="Lundell T."/>
            <person name="Morin E."/>
            <person name="Murat C."/>
            <person name="Riley R."/>
            <person name="Ohm R."/>
            <person name="Sun H."/>
            <person name="Tunlid A."/>
            <person name="Henrissat B."/>
            <person name="Grigoriev I.V."/>
            <person name="Hibbett D.S."/>
            <person name="Martin F."/>
        </authorList>
    </citation>
    <scope>NUCLEOTIDE SEQUENCE [LARGE SCALE GENOMIC DNA]</scope>
    <source>
        <strain evidence="3">h7</strain>
    </source>
</reference>
<evidence type="ECO:0000313" key="2">
    <source>
        <dbReference type="EMBL" id="KIM38942.1"/>
    </source>
</evidence>
<accession>A0A0C2YD26</accession>
<name>A0A0C2YD26_HEBCY</name>
<evidence type="ECO:0000256" key="1">
    <source>
        <dbReference type="SAM" id="Phobius"/>
    </source>
</evidence>
<dbReference type="OrthoDB" id="10630170at2759"/>
<keyword evidence="1" id="KW-1133">Transmembrane helix</keyword>
<feature type="transmembrane region" description="Helical" evidence="1">
    <location>
        <begin position="27"/>
        <end position="47"/>
    </location>
</feature>
<keyword evidence="3" id="KW-1185">Reference proteome</keyword>
<dbReference type="EMBL" id="KN831788">
    <property type="protein sequence ID" value="KIM38942.1"/>
    <property type="molecule type" value="Genomic_DNA"/>
</dbReference>
<evidence type="ECO:0000313" key="3">
    <source>
        <dbReference type="Proteomes" id="UP000053424"/>
    </source>
</evidence>
<keyword evidence="1" id="KW-0812">Transmembrane</keyword>
<keyword evidence="1" id="KW-0472">Membrane</keyword>
<organism evidence="2 3">
    <name type="scientific">Hebeloma cylindrosporum</name>
    <dbReference type="NCBI Taxonomy" id="76867"/>
    <lineage>
        <taxon>Eukaryota</taxon>
        <taxon>Fungi</taxon>
        <taxon>Dikarya</taxon>
        <taxon>Basidiomycota</taxon>
        <taxon>Agaricomycotina</taxon>
        <taxon>Agaricomycetes</taxon>
        <taxon>Agaricomycetidae</taxon>
        <taxon>Agaricales</taxon>
        <taxon>Agaricineae</taxon>
        <taxon>Hymenogastraceae</taxon>
        <taxon>Hebeloma</taxon>
    </lineage>
</organism>
<dbReference type="AlphaFoldDB" id="A0A0C2YD26"/>
<sequence length="259" mass="29186">MAFPVTHFLLRINWTTRALETLPFHPVSLPFITGGASVLLSCIFVSAGNFGSAYLFFTCANMSYIVLFICRNADPERILNASYLAKVPDVWEVRWSLFTILFLFFQYTLTTTLRIVGRREADLGSFARSRTALSMHWVSLSLEYSVFSIPLQGDQCMQNAIIVAMPSLAPATAVAVHRRVIGPRPTKELSTDVLAKRLLEPGIPEEGKRRKELKAYKDDSEILSKRREMKPFRVEAAIWVGVDLVEAMAVDDFEFADVI</sequence>
<feature type="transmembrane region" description="Helical" evidence="1">
    <location>
        <begin position="53"/>
        <end position="70"/>
    </location>
</feature>
<protein>
    <submittedName>
        <fullName evidence="2">Uncharacterized protein</fullName>
    </submittedName>
</protein>
<proteinExistence type="predicted"/>
<dbReference type="Proteomes" id="UP000053424">
    <property type="component" value="Unassembled WGS sequence"/>
</dbReference>